<keyword evidence="1" id="KW-0812">Transmembrane</keyword>
<dbReference type="AlphaFoldDB" id="A0A517TV21"/>
<name>A0A517TV21_9BACT</name>
<keyword evidence="1" id="KW-0472">Membrane</keyword>
<proteinExistence type="predicted"/>
<sequence length="153" mass="16936">MLTYLRYALATVCFAASVGCLALWWRSTTTWDMLVAPTAFTLGRPARAVLSSGRIDIRVVSNAIAAKQSQSRSTWRHVQTKDVKTIQDWNKSFRYTGSFGRVGDRIYFPLWYPALIFALAGVGSLRLGRRFTIRSAIIATTVVAGLLGMAVTL</sequence>
<keyword evidence="3" id="KW-1185">Reference proteome</keyword>
<accession>A0A517TV21</accession>
<reference evidence="2 3" key="1">
    <citation type="submission" date="2019-02" db="EMBL/GenBank/DDBJ databases">
        <title>Deep-cultivation of Planctomycetes and their phenomic and genomic characterization uncovers novel biology.</title>
        <authorList>
            <person name="Wiegand S."/>
            <person name="Jogler M."/>
            <person name="Boedeker C."/>
            <person name="Pinto D."/>
            <person name="Vollmers J."/>
            <person name="Rivas-Marin E."/>
            <person name="Kohn T."/>
            <person name="Peeters S.H."/>
            <person name="Heuer A."/>
            <person name="Rast P."/>
            <person name="Oberbeckmann S."/>
            <person name="Bunk B."/>
            <person name="Jeske O."/>
            <person name="Meyerdierks A."/>
            <person name="Storesund J.E."/>
            <person name="Kallscheuer N."/>
            <person name="Luecker S."/>
            <person name="Lage O.M."/>
            <person name="Pohl T."/>
            <person name="Merkel B.J."/>
            <person name="Hornburger P."/>
            <person name="Mueller R.-W."/>
            <person name="Bruemmer F."/>
            <person name="Labrenz M."/>
            <person name="Spormann A.M."/>
            <person name="Op den Camp H."/>
            <person name="Overmann J."/>
            <person name="Amann R."/>
            <person name="Jetten M.S.M."/>
            <person name="Mascher T."/>
            <person name="Medema M.H."/>
            <person name="Devos D.P."/>
            <person name="Kaster A.-K."/>
            <person name="Ovreas L."/>
            <person name="Rohde M."/>
            <person name="Galperin M.Y."/>
            <person name="Jogler C."/>
        </authorList>
    </citation>
    <scope>NUCLEOTIDE SEQUENCE [LARGE SCALE GENOMIC DNA]</scope>
    <source>
        <strain evidence="2 3">I41</strain>
    </source>
</reference>
<dbReference type="KEGG" id="llh:I41_13780"/>
<dbReference type="PROSITE" id="PS51257">
    <property type="entry name" value="PROKAR_LIPOPROTEIN"/>
    <property type="match status" value="1"/>
</dbReference>
<dbReference type="Proteomes" id="UP000317909">
    <property type="component" value="Chromosome"/>
</dbReference>
<dbReference type="EMBL" id="CP036339">
    <property type="protein sequence ID" value="QDT72208.1"/>
    <property type="molecule type" value="Genomic_DNA"/>
</dbReference>
<keyword evidence="1" id="KW-1133">Transmembrane helix</keyword>
<organism evidence="2 3">
    <name type="scientific">Lacipirellula limnantheis</name>
    <dbReference type="NCBI Taxonomy" id="2528024"/>
    <lineage>
        <taxon>Bacteria</taxon>
        <taxon>Pseudomonadati</taxon>
        <taxon>Planctomycetota</taxon>
        <taxon>Planctomycetia</taxon>
        <taxon>Pirellulales</taxon>
        <taxon>Lacipirellulaceae</taxon>
        <taxon>Lacipirellula</taxon>
    </lineage>
</organism>
<feature type="transmembrane region" description="Helical" evidence="1">
    <location>
        <begin position="132"/>
        <end position="151"/>
    </location>
</feature>
<feature type="transmembrane region" description="Helical" evidence="1">
    <location>
        <begin position="7"/>
        <end position="25"/>
    </location>
</feature>
<protein>
    <submittedName>
        <fullName evidence="2">Uncharacterized protein</fullName>
    </submittedName>
</protein>
<evidence type="ECO:0000256" key="1">
    <source>
        <dbReference type="SAM" id="Phobius"/>
    </source>
</evidence>
<gene>
    <name evidence="2" type="ORF">I41_13780</name>
</gene>
<evidence type="ECO:0000313" key="3">
    <source>
        <dbReference type="Proteomes" id="UP000317909"/>
    </source>
</evidence>
<feature type="transmembrane region" description="Helical" evidence="1">
    <location>
        <begin position="106"/>
        <end position="125"/>
    </location>
</feature>
<evidence type="ECO:0000313" key="2">
    <source>
        <dbReference type="EMBL" id="QDT72208.1"/>
    </source>
</evidence>